<dbReference type="PANTHER" id="PTHR11693">
    <property type="entry name" value="ATP SYNTHASE GAMMA CHAIN"/>
    <property type="match status" value="1"/>
</dbReference>
<evidence type="ECO:0000256" key="7">
    <source>
        <dbReference type="ARBA" id="ARBA00023136"/>
    </source>
</evidence>
<dbReference type="PROSITE" id="PS00153">
    <property type="entry name" value="ATPASE_GAMMA"/>
    <property type="match status" value="1"/>
</dbReference>
<evidence type="ECO:0000256" key="9">
    <source>
        <dbReference type="ARBA" id="ARBA00023310"/>
    </source>
</evidence>
<dbReference type="PANTHER" id="PTHR11693:SF41">
    <property type="entry name" value="ATP SYNTHASE GAMMA CHAIN, CHLOROPLASTIC"/>
    <property type="match status" value="1"/>
</dbReference>
<evidence type="ECO:0000256" key="6">
    <source>
        <dbReference type="ARBA" id="ARBA00023065"/>
    </source>
</evidence>
<keyword evidence="5" id="KW-0375">Hydrogen ion transport</keyword>
<evidence type="ECO:0000256" key="1">
    <source>
        <dbReference type="ARBA" id="ARBA00003456"/>
    </source>
</evidence>
<evidence type="ECO:0000256" key="5">
    <source>
        <dbReference type="ARBA" id="ARBA00022781"/>
    </source>
</evidence>
<dbReference type="InterPro" id="IPR035968">
    <property type="entry name" value="ATP_synth_F1_ATPase_gsu"/>
</dbReference>
<dbReference type="Gene3D" id="1.10.287.80">
    <property type="entry name" value="ATP synthase, gamma subunit, helix hairpin domain"/>
    <property type="match status" value="1"/>
</dbReference>
<evidence type="ECO:0000256" key="10">
    <source>
        <dbReference type="ARBA" id="ARBA00031066"/>
    </source>
</evidence>
<dbReference type="Proteomes" id="UP001497516">
    <property type="component" value="Chromosome 7"/>
</dbReference>
<dbReference type="InterPro" id="IPR023632">
    <property type="entry name" value="ATP_synth_F1_gsu_CS"/>
</dbReference>
<keyword evidence="13" id="KW-1185">Reference proteome</keyword>
<comment type="function">
    <text evidence="1">Produces ATP from ADP in the presence of a proton gradient across the membrane. The gamma chain is believed to be important in regulating ATPase activity and the flow of protons through the CF(0) complex.</text>
</comment>
<comment type="similarity">
    <text evidence="3">Belongs to the ATPase gamma chain family.</text>
</comment>
<organism evidence="12 13">
    <name type="scientific">Linum trigynum</name>
    <dbReference type="NCBI Taxonomy" id="586398"/>
    <lineage>
        <taxon>Eukaryota</taxon>
        <taxon>Viridiplantae</taxon>
        <taxon>Streptophyta</taxon>
        <taxon>Embryophyta</taxon>
        <taxon>Tracheophyta</taxon>
        <taxon>Spermatophyta</taxon>
        <taxon>Magnoliopsida</taxon>
        <taxon>eudicotyledons</taxon>
        <taxon>Gunneridae</taxon>
        <taxon>Pentapetalae</taxon>
        <taxon>rosids</taxon>
        <taxon>fabids</taxon>
        <taxon>Malpighiales</taxon>
        <taxon>Linaceae</taxon>
        <taxon>Linum</taxon>
    </lineage>
</organism>
<evidence type="ECO:0000256" key="4">
    <source>
        <dbReference type="ARBA" id="ARBA00022448"/>
    </source>
</evidence>
<dbReference type="InterPro" id="IPR000131">
    <property type="entry name" value="ATP_synth_F1_gsu"/>
</dbReference>
<name>A0AAV2FY38_9ROSI</name>
<keyword evidence="9" id="KW-0066">ATP synthesis</keyword>
<dbReference type="EMBL" id="OZ034820">
    <property type="protein sequence ID" value="CAL1402877.1"/>
    <property type="molecule type" value="Genomic_DNA"/>
</dbReference>
<evidence type="ECO:0000256" key="3">
    <source>
        <dbReference type="ARBA" id="ARBA00007681"/>
    </source>
</evidence>
<dbReference type="Pfam" id="PF00231">
    <property type="entry name" value="ATP-synt"/>
    <property type="match status" value="1"/>
</dbReference>
<dbReference type="GO" id="GO:0009535">
    <property type="term" value="C:chloroplast thylakoid membrane"/>
    <property type="evidence" value="ECO:0007669"/>
    <property type="project" value="TreeGrafter"/>
</dbReference>
<evidence type="ECO:0000256" key="11">
    <source>
        <dbReference type="ARBA" id="ARBA00038805"/>
    </source>
</evidence>
<reference evidence="12 13" key="1">
    <citation type="submission" date="2024-04" db="EMBL/GenBank/DDBJ databases">
        <authorList>
            <person name="Fracassetti M."/>
        </authorList>
    </citation>
    <scope>NUCLEOTIDE SEQUENCE [LARGE SCALE GENOMIC DNA]</scope>
</reference>
<proteinExistence type="inferred from homology"/>
<evidence type="ECO:0000313" key="12">
    <source>
        <dbReference type="EMBL" id="CAL1402877.1"/>
    </source>
</evidence>
<dbReference type="SUPFAM" id="SSF52943">
    <property type="entry name" value="ATP synthase (F1-ATPase), gamma subunit"/>
    <property type="match status" value="1"/>
</dbReference>
<keyword evidence="8" id="KW-0139">CF(1)</keyword>
<gene>
    <name evidence="12" type="ORF">LTRI10_LOCUS42844</name>
</gene>
<sequence length="232" mass="25135">MRGLALISLGEAIDTAKPGDEPSCKVYIEGYLTVAASAYCFHSVSPGDCKDCLHKTRTRLDEILPNVTTSTAANTSSLSKSSTSKCPQKPNLFFPPTSKTLPKPFTAAARGLCRISSASPRSGDFPLLDDECCYYDELDDKPYSQVCDINEICVDAAEDEFFRLTTKEGKLTVERGVESLASELAARMSAMSNAKDIASELKKTLSNVYNRRRQAKITGEILEIVAGADALV</sequence>
<protein>
    <recommendedName>
        <fullName evidence="10">F-ATPase gamma subunit</fullName>
    </recommendedName>
</protein>
<evidence type="ECO:0000256" key="8">
    <source>
        <dbReference type="ARBA" id="ARBA00023196"/>
    </source>
</evidence>
<dbReference type="GO" id="GO:0045259">
    <property type="term" value="C:proton-transporting ATP synthase complex"/>
    <property type="evidence" value="ECO:0007669"/>
    <property type="project" value="UniProtKB-KW"/>
</dbReference>
<evidence type="ECO:0000256" key="2">
    <source>
        <dbReference type="ARBA" id="ARBA00004170"/>
    </source>
</evidence>
<comment type="subunit">
    <text evidence="11">F-type ATPases have 2 components, CF(1) - the catalytic core - and CF(0) - the membrane proton channel. CF(1) has five subunits: alpha(3), beta(3), gamma(1), delta(1), epsilon(1). CF(0) has four main subunits: a, b, b' and c.</text>
</comment>
<accession>A0AAV2FY38</accession>
<keyword evidence="4" id="KW-0813">Transport</keyword>
<keyword evidence="7" id="KW-0472">Membrane</keyword>
<comment type="subcellular location">
    <subcellularLocation>
        <location evidence="2">Membrane</location>
        <topology evidence="2">Peripheral membrane protein</topology>
    </subcellularLocation>
</comment>
<keyword evidence="6" id="KW-0406">Ion transport</keyword>
<dbReference type="GO" id="GO:0046933">
    <property type="term" value="F:proton-transporting ATP synthase activity, rotational mechanism"/>
    <property type="evidence" value="ECO:0007669"/>
    <property type="project" value="InterPro"/>
</dbReference>
<evidence type="ECO:0000313" key="13">
    <source>
        <dbReference type="Proteomes" id="UP001497516"/>
    </source>
</evidence>
<dbReference type="PRINTS" id="PR00126">
    <property type="entry name" value="ATPASEGAMMA"/>
</dbReference>
<dbReference type="AlphaFoldDB" id="A0AAV2FY38"/>